<dbReference type="GO" id="GO:0042781">
    <property type="term" value="F:3'-tRNA processing endoribonuclease activity"/>
    <property type="evidence" value="ECO:0007669"/>
    <property type="project" value="TreeGrafter"/>
</dbReference>
<dbReference type="Gene3D" id="3.30.230.10">
    <property type="match status" value="1"/>
</dbReference>
<comment type="catalytic activity">
    <reaction evidence="6">
        <text>Endonucleolytic cleavage of RNA, removing 5'-extranucleotides from tRNA precursor.</text>
        <dbReference type="EC" id="3.1.26.5"/>
    </reaction>
</comment>
<dbReference type="KEGG" id="mri:Mal4_47840"/>
<dbReference type="Proteomes" id="UP000320496">
    <property type="component" value="Chromosome"/>
</dbReference>
<dbReference type="InterPro" id="IPR020568">
    <property type="entry name" value="Ribosomal_Su5_D2-typ_SF"/>
</dbReference>
<keyword evidence="9" id="KW-1185">Reference proteome</keyword>
<dbReference type="GO" id="GO:0001682">
    <property type="term" value="P:tRNA 5'-leader removal"/>
    <property type="evidence" value="ECO:0007669"/>
    <property type="project" value="UniProtKB-UniRule"/>
</dbReference>
<dbReference type="PANTHER" id="PTHR33992:SF1">
    <property type="entry name" value="RIBONUCLEASE P PROTEIN COMPONENT"/>
    <property type="match status" value="1"/>
</dbReference>
<dbReference type="EC" id="3.1.26.5" evidence="6 7"/>
<keyword evidence="3 6" id="KW-0255">Endonuclease</keyword>
<dbReference type="GO" id="GO:0000049">
    <property type="term" value="F:tRNA binding"/>
    <property type="evidence" value="ECO:0007669"/>
    <property type="project" value="UniProtKB-UniRule"/>
</dbReference>
<proteinExistence type="inferred from homology"/>
<protein>
    <recommendedName>
        <fullName evidence="6 7">Ribonuclease P protein component</fullName>
        <shortName evidence="6">RNase P protein</shortName>
        <shortName evidence="6">RNaseP protein</shortName>
        <ecNumber evidence="6 7">3.1.26.5</ecNumber>
    </recommendedName>
    <alternativeName>
        <fullName evidence="6">Protein C5</fullName>
    </alternativeName>
</protein>
<evidence type="ECO:0000256" key="1">
    <source>
        <dbReference type="ARBA" id="ARBA00022694"/>
    </source>
</evidence>
<keyword evidence="1 6" id="KW-0819">tRNA processing</keyword>
<evidence type="ECO:0000313" key="9">
    <source>
        <dbReference type="Proteomes" id="UP000320496"/>
    </source>
</evidence>
<organism evidence="8 9">
    <name type="scientific">Maioricimonas rarisocia</name>
    <dbReference type="NCBI Taxonomy" id="2528026"/>
    <lineage>
        <taxon>Bacteria</taxon>
        <taxon>Pseudomonadati</taxon>
        <taxon>Planctomycetota</taxon>
        <taxon>Planctomycetia</taxon>
        <taxon>Planctomycetales</taxon>
        <taxon>Planctomycetaceae</taxon>
        <taxon>Maioricimonas</taxon>
    </lineage>
</organism>
<comment type="subunit">
    <text evidence="6">Consists of a catalytic RNA component (M1 or rnpB) and a protein subunit.</text>
</comment>
<comment type="similarity">
    <text evidence="6">Belongs to the RnpA family.</text>
</comment>
<evidence type="ECO:0000313" key="8">
    <source>
        <dbReference type="EMBL" id="QDU40428.1"/>
    </source>
</evidence>
<comment type="function">
    <text evidence="6">RNaseP catalyzes the removal of the 5'-leader sequence from pre-tRNA to produce the mature 5'-terminus. It can also cleave other RNA substrates such as 4.5S RNA. The protein component plays an auxiliary but essential role in vivo by binding to the 5'-leader sequence and broadening the substrate specificity of the ribozyme.</text>
</comment>
<keyword evidence="5 6" id="KW-0694">RNA-binding</keyword>
<keyword evidence="2 6" id="KW-0540">Nuclease</keyword>
<dbReference type="PANTHER" id="PTHR33992">
    <property type="entry name" value="RIBONUCLEASE P PROTEIN COMPONENT"/>
    <property type="match status" value="1"/>
</dbReference>
<dbReference type="EMBL" id="CP036275">
    <property type="protein sequence ID" value="QDU40428.1"/>
    <property type="molecule type" value="Genomic_DNA"/>
</dbReference>
<evidence type="ECO:0000256" key="6">
    <source>
        <dbReference type="HAMAP-Rule" id="MF_00227"/>
    </source>
</evidence>
<dbReference type="SUPFAM" id="SSF54211">
    <property type="entry name" value="Ribosomal protein S5 domain 2-like"/>
    <property type="match status" value="1"/>
</dbReference>
<dbReference type="Pfam" id="PF00825">
    <property type="entry name" value="Ribonuclease_P"/>
    <property type="match status" value="1"/>
</dbReference>
<dbReference type="AlphaFoldDB" id="A0A517ZD81"/>
<dbReference type="GO" id="GO:0004526">
    <property type="term" value="F:ribonuclease P activity"/>
    <property type="evidence" value="ECO:0007669"/>
    <property type="project" value="UniProtKB-UniRule"/>
</dbReference>
<gene>
    <name evidence="6 8" type="primary">rnpA</name>
    <name evidence="8" type="ORF">Mal4_47840</name>
</gene>
<evidence type="ECO:0000256" key="2">
    <source>
        <dbReference type="ARBA" id="ARBA00022722"/>
    </source>
</evidence>
<evidence type="ECO:0000256" key="7">
    <source>
        <dbReference type="NCBIfam" id="TIGR00188"/>
    </source>
</evidence>
<evidence type="ECO:0000256" key="5">
    <source>
        <dbReference type="ARBA" id="ARBA00022884"/>
    </source>
</evidence>
<name>A0A517ZD81_9PLAN</name>
<dbReference type="RefSeq" id="WP_145371715.1">
    <property type="nucleotide sequence ID" value="NZ_CP036275.1"/>
</dbReference>
<sequence>MTQFLFPKFRHLRKAGEFQHVYGLRQRAGDSHLLIFAAANSHPYTRIGLSVSKKHGNAVTRQRIKRLMREAFRLSQHEIPGGLDLILIPRQDSGAGLEDYQTSLLRLSRKLARRLLPEIRDEDGRPAAQGNSREGG</sequence>
<dbReference type="InterPro" id="IPR014721">
    <property type="entry name" value="Ribsml_uS5_D2-typ_fold_subgr"/>
</dbReference>
<dbReference type="NCBIfam" id="TIGR00188">
    <property type="entry name" value="rnpA"/>
    <property type="match status" value="1"/>
</dbReference>
<keyword evidence="4 6" id="KW-0378">Hydrolase</keyword>
<reference evidence="8 9" key="1">
    <citation type="submission" date="2019-02" db="EMBL/GenBank/DDBJ databases">
        <title>Deep-cultivation of Planctomycetes and their phenomic and genomic characterization uncovers novel biology.</title>
        <authorList>
            <person name="Wiegand S."/>
            <person name="Jogler M."/>
            <person name="Boedeker C."/>
            <person name="Pinto D."/>
            <person name="Vollmers J."/>
            <person name="Rivas-Marin E."/>
            <person name="Kohn T."/>
            <person name="Peeters S.H."/>
            <person name="Heuer A."/>
            <person name="Rast P."/>
            <person name="Oberbeckmann S."/>
            <person name="Bunk B."/>
            <person name="Jeske O."/>
            <person name="Meyerdierks A."/>
            <person name="Storesund J.E."/>
            <person name="Kallscheuer N."/>
            <person name="Luecker S."/>
            <person name="Lage O.M."/>
            <person name="Pohl T."/>
            <person name="Merkel B.J."/>
            <person name="Hornburger P."/>
            <person name="Mueller R.-W."/>
            <person name="Bruemmer F."/>
            <person name="Labrenz M."/>
            <person name="Spormann A.M."/>
            <person name="Op den Camp H."/>
            <person name="Overmann J."/>
            <person name="Amann R."/>
            <person name="Jetten M.S.M."/>
            <person name="Mascher T."/>
            <person name="Medema M.H."/>
            <person name="Devos D.P."/>
            <person name="Kaster A.-K."/>
            <person name="Ovreas L."/>
            <person name="Rohde M."/>
            <person name="Galperin M.Y."/>
            <person name="Jogler C."/>
        </authorList>
    </citation>
    <scope>NUCLEOTIDE SEQUENCE [LARGE SCALE GENOMIC DNA]</scope>
    <source>
        <strain evidence="8 9">Mal4</strain>
    </source>
</reference>
<dbReference type="GO" id="GO:0030677">
    <property type="term" value="C:ribonuclease P complex"/>
    <property type="evidence" value="ECO:0007669"/>
    <property type="project" value="TreeGrafter"/>
</dbReference>
<evidence type="ECO:0000256" key="3">
    <source>
        <dbReference type="ARBA" id="ARBA00022759"/>
    </source>
</evidence>
<dbReference type="HAMAP" id="MF_00227">
    <property type="entry name" value="RNase_P"/>
    <property type="match status" value="1"/>
</dbReference>
<dbReference type="OrthoDB" id="9810867at2"/>
<dbReference type="InterPro" id="IPR000100">
    <property type="entry name" value="RNase_P"/>
</dbReference>
<accession>A0A517ZD81</accession>
<evidence type="ECO:0000256" key="4">
    <source>
        <dbReference type="ARBA" id="ARBA00022801"/>
    </source>
</evidence>